<protein>
    <submittedName>
        <fullName evidence="3">Uncharacterized protein</fullName>
    </submittedName>
</protein>
<evidence type="ECO:0000313" key="3">
    <source>
        <dbReference type="WBParaSite" id="PSAMB.scaffold1945size26508.g15656.t1"/>
    </source>
</evidence>
<proteinExistence type="predicted"/>
<evidence type="ECO:0000313" key="2">
    <source>
        <dbReference type="Proteomes" id="UP000887566"/>
    </source>
</evidence>
<sequence length="112" mass="12134">MIGPVSLSADLHRPSSSADWISDRHGDLHSSRPGCVALPSDDVERFLDKAPWASVVRLRSALVCFLGCHYSLCQGLIRVGGANDEANELSPQSLAGAVRSLSRARVRTSHRR</sequence>
<name>A0A914VGZ3_9BILA</name>
<dbReference type="Proteomes" id="UP000887566">
    <property type="component" value="Unplaced"/>
</dbReference>
<dbReference type="WBParaSite" id="PSAMB.scaffold1945size26508.g15656.t1">
    <property type="protein sequence ID" value="PSAMB.scaffold1945size26508.g15656.t1"/>
    <property type="gene ID" value="PSAMB.scaffold1945size26508.g15656"/>
</dbReference>
<organism evidence="2 3">
    <name type="scientific">Plectus sambesii</name>
    <dbReference type="NCBI Taxonomy" id="2011161"/>
    <lineage>
        <taxon>Eukaryota</taxon>
        <taxon>Metazoa</taxon>
        <taxon>Ecdysozoa</taxon>
        <taxon>Nematoda</taxon>
        <taxon>Chromadorea</taxon>
        <taxon>Plectida</taxon>
        <taxon>Plectina</taxon>
        <taxon>Plectoidea</taxon>
        <taxon>Plectidae</taxon>
        <taxon>Plectus</taxon>
    </lineage>
</organism>
<accession>A0A914VGZ3</accession>
<evidence type="ECO:0000256" key="1">
    <source>
        <dbReference type="SAM" id="MobiDB-lite"/>
    </source>
</evidence>
<keyword evidence="2" id="KW-1185">Reference proteome</keyword>
<reference evidence="3" key="1">
    <citation type="submission" date="2022-11" db="UniProtKB">
        <authorList>
            <consortium name="WormBaseParasite"/>
        </authorList>
    </citation>
    <scope>IDENTIFICATION</scope>
</reference>
<dbReference type="AlphaFoldDB" id="A0A914VGZ3"/>
<feature type="region of interest" description="Disordered" evidence="1">
    <location>
        <begin position="1"/>
        <end position="29"/>
    </location>
</feature>